<feature type="domain" description="Methyltransferase type 11" evidence="1">
    <location>
        <begin position="55"/>
        <end position="151"/>
    </location>
</feature>
<dbReference type="EMBL" id="CP045929">
    <property type="protein sequence ID" value="QGK72363.1"/>
    <property type="molecule type" value="Genomic_DNA"/>
</dbReference>
<dbReference type="GO" id="GO:0008757">
    <property type="term" value="F:S-adenosylmethionine-dependent methyltransferase activity"/>
    <property type="evidence" value="ECO:0007669"/>
    <property type="project" value="InterPro"/>
</dbReference>
<evidence type="ECO:0000313" key="3">
    <source>
        <dbReference type="Proteomes" id="UP000371041"/>
    </source>
</evidence>
<dbReference type="InterPro" id="IPR013216">
    <property type="entry name" value="Methyltransf_11"/>
</dbReference>
<dbReference type="RefSeq" id="WP_154078927.1">
    <property type="nucleotide sequence ID" value="NZ_CP045929.1"/>
</dbReference>
<evidence type="ECO:0000313" key="2">
    <source>
        <dbReference type="EMBL" id="QGK72363.1"/>
    </source>
</evidence>
<sequence>MRRSARTGQAVEPTPSPNIWNWPEVYELENRAQDATGVLHRAVESRCDLRDRDVLDVGCGDGYHLAGLARLASSVVGVEPYAPLVTRARRRLSGLTGVEHVDVRPGAAQALPVESESMDVVHARTAYFFGPGCEPGLREVDRVLRPGGTLLVVDLDTGFSPYGDWMRADVPALDPARIEDFFAQHGFDSASVVAEWRFDDRASLQRVLGIEFSAAVAARAARSVAGTSLHVGYRVRTRQKPHGLLTNVTERS</sequence>
<organism evidence="2 3">
    <name type="scientific">Allosaccharopolyspora coralli</name>
    <dbReference type="NCBI Taxonomy" id="2665642"/>
    <lineage>
        <taxon>Bacteria</taxon>
        <taxon>Bacillati</taxon>
        <taxon>Actinomycetota</taxon>
        <taxon>Actinomycetes</taxon>
        <taxon>Pseudonocardiales</taxon>
        <taxon>Pseudonocardiaceae</taxon>
        <taxon>Allosaccharopolyspora</taxon>
    </lineage>
</organism>
<dbReference type="SUPFAM" id="SSF53335">
    <property type="entry name" value="S-adenosyl-L-methionine-dependent methyltransferases"/>
    <property type="match status" value="1"/>
</dbReference>
<dbReference type="PANTHER" id="PTHR42912">
    <property type="entry name" value="METHYLTRANSFERASE"/>
    <property type="match status" value="1"/>
</dbReference>
<accession>A0A5Q3QDB1</accession>
<proteinExistence type="predicted"/>
<keyword evidence="2" id="KW-0808">Transferase</keyword>
<dbReference type="InterPro" id="IPR050508">
    <property type="entry name" value="Methyltransf_Superfamily"/>
</dbReference>
<keyword evidence="3" id="KW-1185">Reference proteome</keyword>
<dbReference type="InterPro" id="IPR029063">
    <property type="entry name" value="SAM-dependent_MTases_sf"/>
</dbReference>
<name>A0A5Q3QDB1_9PSEU</name>
<dbReference type="AlphaFoldDB" id="A0A5Q3QDB1"/>
<dbReference type="KEGG" id="sace:GIY23_17180"/>
<reference evidence="3" key="1">
    <citation type="submission" date="2019-11" db="EMBL/GenBank/DDBJ databases">
        <title>The complete genome sequence of Saccharopolyspora sp. E2A.</title>
        <authorList>
            <person name="Zhang G."/>
        </authorList>
    </citation>
    <scope>NUCLEOTIDE SEQUENCE [LARGE SCALE GENOMIC DNA]</scope>
    <source>
        <strain evidence="3">E2A</strain>
    </source>
</reference>
<evidence type="ECO:0000259" key="1">
    <source>
        <dbReference type="Pfam" id="PF08241"/>
    </source>
</evidence>
<protein>
    <submittedName>
        <fullName evidence="2">Methyltransferase domain-containing protein</fullName>
    </submittedName>
</protein>
<dbReference type="CDD" id="cd02440">
    <property type="entry name" value="AdoMet_MTases"/>
    <property type="match status" value="1"/>
</dbReference>
<dbReference type="GO" id="GO:0032259">
    <property type="term" value="P:methylation"/>
    <property type="evidence" value="ECO:0007669"/>
    <property type="project" value="UniProtKB-KW"/>
</dbReference>
<keyword evidence="2" id="KW-0489">Methyltransferase</keyword>
<gene>
    <name evidence="2" type="ORF">GIY23_17180</name>
</gene>
<dbReference type="Proteomes" id="UP000371041">
    <property type="component" value="Chromosome"/>
</dbReference>
<dbReference type="Gene3D" id="3.40.50.150">
    <property type="entry name" value="Vaccinia Virus protein VP39"/>
    <property type="match status" value="1"/>
</dbReference>
<dbReference type="Pfam" id="PF08241">
    <property type="entry name" value="Methyltransf_11"/>
    <property type="match status" value="1"/>
</dbReference>